<keyword evidence="1" id="KW-1133">Transmembrane helix</keyword>
<name>A0ABR9R728_9FIRM</name>
<accession>A0ABR9R728</accession>
<comment type="caution">
    <text evidence="2">The sequence shown here is derived from an EMBL/GenBank/DDBJ whole genome shotgun (WGS) entry which is preliminary data.</text>
</comment>
<evidence type="ECO:0000256" key="1">
    <source>
        <dbReference type="SAM" id="Phobius"/>
    </source>
</evidence>
<dbReference type="Proteomes" id="UP000806211">
    <property type="component" value="Unassembled WGS sequence"/>
</dbReference>
<gene>
    <name evidence="2" type="ORF">INF37_00480</name>
</gene>
<organism evidence="2 3">
    <name type="scientific">Pseudoflavonifractor gallinarum</name>
    <dbReference type="NCBI Taxonomy" id="2779352"/>
    <lineage>
        <taxon>Bacteria</taxon>
        <taxon>Bacillati</taxon>
        <taxon>Bacillota</taxon>
        <taxon>Clostridia</taxon>
        <taxon>Eubacteriales</taxon>
        <taxon>Oscillospiraceae</taxon>
        <taxon>Pseudoflavonifractor</taxon>
    </lineage>
</organism>
<feature type="transmembrane region" description="Helical" evidence="1">
    <location>
        <begin position="31"/>
        <end position="57"/>
    </location>
</feature>
<feature type="transmembrane region" description="Helical" evidence="1">
    <location>
        <begin position="77"/>
        <end position="102"/>
    </location>
</feature>
<reference evidence="2 3" key="1">
    <citation type="submission" date="2020-10" db="EMBL/GenBank/DDBJ databases">
        <title>ChiBAC.</title>
        <authorList>
            <person name="Zenner C."/>
            <person name="Hitch T.C.A."/>
            <person name="Clavel T."/>
        </authorList>
    </citation>
    <scope>NUCLEOTIDE SEQUENCE [LARGE SCALE GENOMIC DNA]</scope>
    <source>
        <strain evidence="2 3">DSM 107456</strain>
    </source>
</reference>
<sequence length="103" mass="11627">MSKRTIGYIVYYVLFALFAIYGTVKHWPMQIFVAIILLVEILCCVGTDGTMSNLSYYTRSPTVASEAPPPKRDISSLPFVSSLLILLPPILYFVIYTVVWCLL</sequence>
<keyword evidence="1" id="KW-0472">Membrane</keyword>
<dbReference type="RefSeq" id="WP_193535720.1">
    <property type="nucleotide sequence ID" value="NZ_AP031438.1"/>
</dbReference>
<proteinExistence type="predicted"/>
<keyword evidence="1" id="KW-0812">Transmembrane</keyword>
<dbReference type="EMBL" id="JADCKF010000001">
    <property type="protein sequence ID" value="MBE5054480.1"/>
    <property type="molecule type" value="Genomic_DNA"/>
</dbReference>
<protein>
    <submittedName>
        <fullName evidence="2">Uncharacterized protein</fullName>
    </submittedName>
</protein>
<evidence type="ECO:0000313" key="3">
    <source>
        <dbReference type="Proteomes" id="UP000806211"/>
    </source>
</evidence>
<feature type="transmembrane region" description="Helical" evidence="1">
    <location>
        <begin position="6"/>
        <end position="24"/>
    </location>
</feature>
<keyword evidence="3" id="KW-1185">Reference proteome</keyword>
<evidence type="ECO:0000313" key="2">
    <source>
        <dbReference type="EMBL" id="MBE5054480.1"/>
    </source>
</evidence>